<dbReference type="SUPFAM" id="SSF50974">
    <property type="entry name" value="Nitrous oxide reductase, N-terminal domain"/>
    <property type="match status" value="1"/>
</dbReference>
<keyword evidence="3" id="KW-0472">Membrane</keyword>
<protein>
    <recommendedName>
        <fullName evidence="6">6-phosphogluconolactonase</fullName>
    </recommendedName>
</protein>
<proteinExistence type="inferred from homology"/>
<feature type="region of interest" description="Disordered" evidence="2">
    <location>
        <begin position="1"/>
        <end position="23"/>
    </location>
</feature>
<dbReference type="PANTHER" id="PTHR30344:SF1">
    <property type="entry name" value="6-PHOSPHOGLUCONOLACTONASE"/>
    <property type="match status" value="1"/>
</dbReference>
<dbReference type="InterPro" id="IPR011045">
    <property type="entry name" value="N2O_reductase_N"/>
</dbReference>
<dbReference type="PANTHER" id="PTHR30344">
    <property type="entry name" value="6-PHOSPHOGLUCONOLACTONASE-RELATED"/>
    <property type="match status" value="1"/>
</dbReference>
<dbReference type="Proteomes" id="UP000044602">
    <property type="component" value="Unassembled WGS sequence"/>
</dbReference>
<feature type="transmembrane region" description="Helical" evidence="3">
    <location>
        <begin position="26"/>
        <end position="48"/>
    </location>
</feature>
<keyword evidence="3" id="KW-1133">Transmembrane helix</keyword>
<accession>A0A0G4M6G7</accession>
<dbReference type="Pfam" id="PF10282">
    <property type="entry name" value="Lactonase"/>
    <property type="match status" value="1"/>
</dbReference>
<evidence type="ECO:0000313" key="5">
    <source>
        <dbReference type="Proteomes" id="UP000044602"/>
    </source>
</evidence>
<evidence type="ECO:0000256" key="1">
    <source>
        <dbReference type="ARBA" id="ARBA00005564"/>
    </source>
</evidence>
<dbReference type="GO" id="GO:0017057">
    <property type="term" value="F:6-phosphogluconolactonase activity"/>
    <property type="evidence" value="ECO:0007669"/>
    <property type="project" value="TreeGrafter"/>
</dbReference>
<dbReference type="InterPro" id="IPR019405">
    <property type="entry name" value="Lactonase_7-beta_prop"/>
</dbReference>
<sequence length="468" mass="49458">MTMKAGSVPTSNPTPPQSLRDRRSPLFTAPSVLLISLTLIPTFTLLHLHPDASPAFLHIPGRPPAPDAAESVILYASSYSGTVTALNLTLTSDGNATLRLVSESKACAPSPSWLTLDANDSVLYCTNEGLMADHGSVSAFNVSNGRLTLLGKVGTDIGPVSAVQYGDEGRERPGCCAIPQTLTDLAKPPSIGSSLTTINATTLSALTLLNTTTFTLPSPGPVPSRQEAPHPHQVAIDPTCRFLLVPDLGADLVRVYLIDPSTLALHSIEPLVTAPRSGPRHVVFFESPTGVTYLYLVSELANTITSYAVWYSGNDEIRFDRVFQCPTHGAGNTVPEGAAAAEIAISPDNRFLTVSSRNERSFIIPSPDAEGPDATGAGDIESDSLITYLISPETGELVFLQKFPAGGLIPRHFSMNGNGSLVAVAVQQDGRVVILRRSVETGQLKEIIASIKLEGEVTAVIFADKSGV</sequence>
<dbReference type="InterPro" id="IPR015943">
    <property type="entry name" value="WD40/YVTN_repeat-like_dom_sf"/>
</dbReference>
<keyword evidence="5" id="KW-1185">Reference proteome</keyword>
<evidence type="ECO:0008006" key="6">
    <source>
        <dbReference type="Google" id="ProtNLM"/>
    </source>
</evidence>
<evidence type="ECO:0000256" key="3">
    <source>
        <dbReference type="SAM" id="Phobius"/>
    </source>
</evidence>
<reference evidence="5" key="1">
    <citation type="submission" date="2015-05" db="EMBL/GenBank/DDBJ databases">
        <authorList>
            <person name="Fogelqvist Johan"/>
        </authorList>
    </citation>
    <scope>NUCLEOTIDE SEQUENCE [LARGE SCALE GENOMIC DNA]</scope>
</reference>
<dbReference type="EMBL" id="CVQH01021195">
    <property type="protein sequence ID" value="CRK29545.1"/>
    <property type="molecule type" value="Genomic_DNA"/>
</dbReference>
<gene>
    <name evidence="4" type="ORF">BN1708_004992</name>
</gene>
<dbReference type="InterPro" id="IPR050282">
    <property type="entry name" value="Cycloisomerase_2"/>
</dbReference>
<dbReference type="STRING" id="100787.A0A0G4M6G7"/>
<keyword evidence="3" id="KW-0812">Transmembrane</keyword>
<organism evidence="4 5">
    <name type="scientific">Verticillium longisporum</name>
    <name type="common">Verticillium dahliae var. longisporum</name>
    <dbReference type="NCBI Taxonomy" id="100787"/>
    <lineage>
        <taxon>Eukaryota</taxon>
        <taxon>Fungi</taxon>
        <taxon>Dikarya</taxon>
        <taxon>Ascomycota</taxon>
        <taxon>Pezizomycotina</taxon>
        <taxon>Sordariomycetes</taxon>
        <taxon>Hypocreomycetidae</taxon>
        <taxon>Glomerellales</taxon>
        <taxon>Plectosphaerellaceae</taxon>
        <taxon>Verticillium</taxon>
    </lineage>
</organism>
<dbReference type="Gene3D" id="2.130.10.10">
    <property type="entry name" value="YVTN repeat-like/Quinoprotein amine dehydrogenase"/>
    <property type="match status" value="1"/>
</dbReference>
<name>A0A0G4M6G7_VERLO</name>
<dbReference type="AlphaFoldDB" id="A0A0G4M6G7"/>
<evidence type="ECO:0000313" key="4">
    <source>
        <dbReference type="EMBL" id="CRK29545.1"/>
    </source>
</evidence>
<evidence type="ECO:0000256" key="2">
    <source>
        <dbReference type="SAM" id="MobiDB-lite"/>
    </source>
</evidence>
<comment type="similarity">
    <text evidence="1">Belongs to the cycloisomerase 2 family.</text>
</comment>